<evidence type="ECO:0000256" key="1">
    <source>
        <dbReference type="SAM" id="Phobius"/>
    </source>
</evidence>
<keyword evidence="3" id="KW-1185">Reference proteome</keyword>
<name>A0A158F532_9BURK</name>
<accession>A0A158F532</accession>
<evidence type="ECO:0000313" key="2">
    <source>
        <dbReference type="EMBL" id="SAL14783.1"/>
    </source>
</evidence>
<dbReference type="EMBL" id="FCOL02000001">
    <property type="protein sequence ID" value="SAL14783.1"/>
    <property type="molecule type" value="Genomic_DNA"/>
</dbReference>
<organism evidence="2 3">
    <name type="scientific">Caballeronia terrestris</name>
    <dbReference type="NCBI Taxonomy" id="1226301"/>
    <lineage>
        <taxon>Bacteria</taxon>
        <taxon>Pseudomonadati</taxon>
        <taxon>Pseudomonadota</taxon>
        <taxon>Betaproteobacteria</taxon>
        <taxon>Burkholderiales</taxon>
        <taxon>Burkholderiaceae</taxon>
        <taxon>Caballeronia</taxon>
    </lineage>
</organism>
<keyword evidence="1" id="KW-0472">Membrane</keyword>
<feature type="transmembrane region" description="Helical" evidence="1">
    <location>
        <begin position="12"/>
        <end position="29"/>
    </location>
</feature>
<gene>
    <name evidence="2" type="ORF">AWB67_00344</name>
</gene>
<keyword evidence="1" id="KW-1133">Transmembrane helix</keyword>
<proteinExistence type="predicted"/>
<protein>
    <submittedName>
        <fullName evidence="2">Uncharacterized protein</fullName>
    </submittedName>
</protein>
<feature type="transmembrane region" description="Helical" evidence="1">
    <location>
        <begin position="41"/>
        <end position="58"/>
    </location>
</feature>
<sequence length="85" mass="10037">MRRLAWHFAQRHWGLHLPAVVWIMLVFVHTRYGVLPDRREYLAVTVVLFVIAVVNIRLHIRRQLPAARAVFDRLGIDGVRRMTGR</sequence>
<keyword evidence="1" id="KW-0812">Transmembrane</keyword>
<dbReference type="AlphaFoldDB" id="A0A158F532"/>
<dbReference type="Proteomes" id="UP000054925">
    <property type="component" value="Unassembled WGS sequence"/>
</dbReference>
<comment type="caution">
    <text evidence="2">The sequence shown here is derived from an EMBL/GenBank/DDBJ whole genome shotgun (WGS) entry which is preliminary data.</text>
</comment>
<reference evidence="2" key="1">
    <citation type="submission" date="2016-01" db="EMBL/GenBank/DDBJ databases">
        <authorList>
            <person name="Peeters C."/>
        </authorList>
    </citation>
    <scope>NUCLEOTIDE SEQUENCE [LARGE SCALE GENOMIC DNA]</scope>
    <source>
        <strain evidence="2">LMG 22937</strain>
    </source>
</reference>
<evidence type="ECO:0000313" key="3">
    <source>
        <dbReference type="Proteomes" id="UP000054925"/>
    </source>
</evidence>